<evidence type="ECO:0000313" key="9">
    <source>
        <dbReference type="Proteomes" id="UP001213000"/>
    </source>
</evidence>
<dbReference type="Gene3D" id="2.40.50.40">
    <property type="match status" value="1"/>
</dbReference>
<dbReference type="CDD" id="cd01862">
    <property type="entry name" value="Rab7"/>
    <property type="match status" value="1"/>
</dbReference>
<feature type="region of interest" description="Disordered" evidence="6">
    <location>
        <begin position="180"/>
        <end position="204"/>
    </location>
</feature>
<keyword evidence="4" id="KW-0449">Lipoprotein</keyword>
<feature type="compositionally biased region" description="Basic and acidic residues" evidence="6">
    <location>
        <begin position="445"/>
        <end position="460"/>
    </location>
</feature>
<dbReference type="InterPro" id="IPR001806">
    <property type="entry name" value="Small_GTPase"/>
</dbReference>
<dbReference type="SMART" id="SM00173">
    <property type="entry name" value="RAS"/>
    <property type="match status" value="1"/>
</dbReference>
<comment type="similarity">
    <text evidence="1">Belongs to the small GTPase superfamily. Rab family.</text>
</comment>
<dbReference type="SMART" id="SM00176">
    <property type="entry name" value="RAN"/>
    <property type="match status" value="1"/>
</dbReference>
<dbReference type="InterPro" id="IPR027417">
    <property type="entry name" value="P-loop_NTPase"/>
</dbReference>
<dbReference type="PROSITE" id="PS51421">
    <property type="entry name" value="RAS"/>
    <property type="match status" value="1"/>
</dbReference>
<dbReference type="PRINTS" id="PR00449">
    <property type="entry name" value="RASTRNSFRMNG"/>
</dbReference>
<gene>
    <name evidence="8" type="ORF">NP233_g5152</name>
</gene>
<evidence type="ECO:0000256" key="3">
    <source>
        <dbReference type="ARBA" id="ARBA00023134"/>
    </source>
</evidence>
<dbReference type="PANTHER" id="PTHR47981">
    <property type="entry name" value="RAB FAMILY"/>
    <property type="match status" value="1"/>
</dbReference>
<dbReference type="SUPFAM" id="SSF54160">
    <property type="entry name" value="Chromo domain-like"/>
    <property type="match status" value="1"/>
</dbReference>
<comment type="caution">
    <text evidence="8">The sequence shown here is derived from an EMBL/GenBank/DDBJ whole genome shotgun (WGS) entry which is preliminary data.</text>
</comment>
<feature type="region of interest" description="Disordered" evidence="6">
    <location>
        <begin position="303"/>
        <end position="539"/>
    </location>
</feature>
<dbReference type="GO" id="GO:0006338">
    <property type="term" value="P:chromatin remodeling"/>
    <property type="evidence" value="ECO:0007669"/>
    <property type="project" value="UniProtKB-ARBA"/>
</dbReference>
<feature type="compositionally biased region" description="Basic residues" evidence="6">
    <location>
        <begin position="188"/>
        <end position="197"/>
    </location>
</feature>
<dbReference type="GO" id="GO:0000329">
    <property type="term" value="C:fungal-type vacuole membrane"/>
    <property type="evidence" value="ECO:0007669"/>
    <property type="project" value="TreeGrafter"/>
</dbReference>
<dbReference type="GO" id="GO:0032889">
    <property type="term" value="P:regulation of vacuole fusion, non-autophagic"/>
    <property type="evidence" value="ECO:0007669"/>
    <property type="project" value="TreeGrafter"/>
</dbReference>
<dbReference type="InterPro" id="IPR016197">
    <property type="entry name" value="Chromo-like_dom_sf"/>
</dbReference>
<dbReference type="Proteomes" id="UP001213000">
    <property type="component" value="Unassembled WGS sequence"/>
</dbReference>
<dbReference type="GO" id="GO:0003924">
    <property type="term" value="F:GTPase activity"/>
    <property type="evidence" value="ECO:0007669"/>
    <property type="project" value="InterPro"/>
</dbReference>
<dbReference type="PROSITE" id="PS51419">
    <property type="entry name" value="RAB"/>
    <property type="match status" value="1"/>
</dbReference>
<dbReference type="InterPro" id="IPR005225">
    <property type="entry name" value="Small_GTP-bd"/>
</dbReference>
<keyword evidence="2" id="KW-0547">Nucleotide-binding</keyword>
<evidence type="ECO:0000256" key="6">
    <source>
        <dbReference type="SAM" id="MobiDB-lite"/>
    </source>
</evidence>
<proteinExistence type="inferred from homology"/>
<evidence type="ECO:0000256" key="2">
    <source>
        <dbReference type="ARBA" id="ARBA00022741"/>
    </source>
</evidence>
<evidence type="ECO:0000256" key="4">
    <source>
        <dbReference type="ARBA" id="ARBA00023288"/>
    </source>
</evidence>
<reference evidence="8" key="1">
    <citation type="submission" date="2022-07" db="EMBL/GenBank/DDBJ databases">
        <title>Genome Sequence of Leucocoprinus birnbaumii.</title>
        <authorList>
            <person name="Buettner E."/>
        </authorList>
    </citation>
    <scope>NUCLEOTIDE SEQUENCE</scope>
    <source>
        <strain evidence="8">VT141</strain>
    </source>
</reference>
<organism evidence="8 9">
    <name type="scientific">Leucocoprinus birnbaumii</name>
    <dbReference type="NCBI Taxonomy" id="56174"/>
    <lineage>
        <taxon>Eukaryota</taxon>
        <taxon>Fungi</taxon>
        <taxon>Dikarya</taxon>
        <taxon>Basidiomycota</taxon>
        <taxon>Agaricomycotina</taxon>
        <taxon>Agaricomycetes</taxon>
        <taxon>Agaricomycetidae</taxon>
        <taxon>Agaricales</taxon>
        <taxon>Agaricineae</taxon>
        <taxon>Agaricaceae</taxon>
        <taxon>Leucocoprinus</taxon>
    </lineage>
</organism>
<evidence type="ECO:0000259" key="7">
    <source>
        <dbReference type="PROSITE" id="PS50013"/>
    </source>
</evidence>
<evidence type="ECO:0000256" key="1">
    <source>
        <dbReference type="ARBA" id="ARBA00006270"/>
    </source>
</evidence>
<feature type="compositionally biased region" description="Basic and acidic residues" evidence="6">
    <location>
        <begin position="486"/>
        <end position="498"/>
    </location>
</feature>
<dbReference type="SUPFAM" id="SSF52540">
    <property type="entry name" value="P-loop containing nucleoside triphosphate hydrolases"/>
    <property type="match status" value="1"/>
</dbReference>
<dbReference type="GO" id="GO:0005525">
    <property type="term" value="F:GTP binding"/>
    <property type="evidence" value="ECO:0007669"/>
    <property type="project" value="UniProtKB-KW"/>
</dbReference>
<accession>A0AAD5VZQ2</accession>
<feature type="region of interest" description="Disordered" evidence="6">
    <location>
        <begin position="672"/>
        <end position="692"/>
    </location>
</feature>
<dbReference type="GO" id="GO:0005770">
    <property type="term" value="C:late endosome"/>
    <property type="evidence" value="ECO:0007669"/>
    <property type="project" value="TreeGrafter"/>
</dbReference>
<feature type="compositionally biased region" description="Basic residues" evidence="6">
    <location>
        <begin position="342"/>
        <end position="354"/>
    </location>
</feature>
<evidence type="ECO:0000256" key="5">
    <source>
        <dbReference type="ARBA" id="ARBA00023289"/>
    </source>
</evidence>
<dbReference type="AlphaFoldDB" id="A0AAD5VZQ2"/>
<protein>
    <recommendedName>
        <fullName evidence="7">Chromo domain-containing protein</fullName>
    </recommendedName>
</protein>
<dbReference type="NCBIfam" id="TIGR00231">
    <property type="entry name" value="small_GTP"/>
    <property type="match status" value="1"/>
</dbReference>
<name>A0AAD5VZQ2_9AGAR</name>
<dbReference type="SMART" id="SM00175">
    <property type="entry name" value="RAB"/>
    <property type="match status" value="1"/>
</dbReference>
<feature type="compositionally biased region" description="Low complexity" evidence="6">
    <location>
        <begin position="502"/>
        <end position="515"/>
    </location>
</feature>
<keyword evidence="3" id="KW-0342">GTP-binding</keyword>
<feature type="region of interest" description="Disordered" evidence="6">
    <location>
        <begin position="574"/>
        <end position="596"/>
    </location>
</feature>
<dbReference type="Gene3D" id="3.40.50.300">
    <property type="entry name" value="P-loop containing nucleotide triphosphate hydrolases"/>
    <property type="match status" value="1"/>
</dbReference>
<keyword evidence="5" id="KW-0636">Prenylation</keyword>
<sequence>MGRVCLKVIILGDSGVGKTSLMNQYVNKRFNNQYKATIGADFLTKEIIVDDKVATMQASFSSSNSLRRIGVLSRVAFYRGADCCVLVYDVNNAKSFDALDSWRDEFLIQAGPHDPDNFPFILLGNKIDVEEGKRQVSQKRAMAWCQSKGNIPYFETSAKDAINVEQAFVTVAKNALERDAELPMGSSKKSKKRKRSQAPKPIEQEEEENVFAVEVLLRARVAVGAVGKSQEDQWWAGYDTDANSWEPAKNFSQCERLVASFWEDVGWDNMDYAEGTEVKPSVDWIVKEKERFWQNLSPEERKTYRAKENQRRAETQQRKAYEAAYGGHDPSSSESLPEPQKRPKSKAKKSKKPRTVKEVESDDSDVPIAKQERSKSKSQSKSIPAKRKESPWSSDDEPLDQRAKRKLKARKLSTPAESIYISSSELSPQPDLVKPQTPVIPTTKPKVDKGKQKAAEEVPRPDSPSSLFSYDGSEDGPAKQPPPPEPRLETRPVPERKQSMTSSFSKGSGSAKSSPAVPPKAPLHTYPQRPEPPPINTAMTGISTKQRLGANSTVFFNPKEAKARTSYGNLKFKKNSGNTVLVPNESPVESPTIRPPEMTLNALNASASQENQSPMNIFSDSYQFDSPIGMEPPSNPFSISPKAPQHSNALEVDEFLTSIAPSLPGFVGPLEPTSEPTFEPRPPPSLTAPVKASSLPKIPKKWKWEGQLFILKDDDKEELVGSVVCTNITTPKPRGQRIHLTFDAMSRLDFISFHDLSDIPIFLQACKTPDQFATLSGQDGESQSHLKVLVNYMAKHEQVVLVPVWYDNNVVGHLLIFPLASQSLVESLNVPPEILAQATDSLIVSLHGWVLSPAVQQQEPRLLPSDLVPAKVSLPPAFAKGRKPDRPSGPGLNANAFMRTDVLLQFSLRALTFPPDLFEWLTANFRLYAVYYEQERGDDRLEPIELKMLKAILKACQAREWKPQEHLAKKEHRLRVVFVHVGSVHNFYRSPLTQRRHQLDIRYYSYGTSCNVPRNMWGFKEIYPIGGVVTFYPSAFSEDYAGALRLIHQIHEHPLWVGFISPACLGYLVNVACPKNLDPLEAYEQQRDKFVYHCLLRLIAEGEIALLSAPPEPANIENTKAWVRNNCRTLDPMGVLSIGNAAFNSVCANVPQINWPETVHKTADHDIIAFQRHPAIMYEHRRFIIVKGDKDVVHTPVSVETTAPRGFDFQDDYFKRKN</sequence>
<dbReference type="SMART" id="SM00174">
    <property type="entry name" value="RHO"/>
    <property type="match status" value="1"/>
</dbReference>
<evidence type="ECO:0000313" key="8">
    <source>
        <dbReference type="EMBL" id="KAJ3569281.1"/>
    </source>
</evidence>
<keyword evidence="9" id="KW-1185">Reference proteome</keyword>
<dbReference type="PANTHER" id="PTHR47981:SF20">
    <property type="entry name" value="RAS-RELATED PROTEIN RAB-7A"/>
    <property type="match status" value="1"/>
</dbReference>
<dbReference type="FunFam" id="3.40.50.300:FF:000086">
    <property type="entry name" value="Ras-related small GTPase"/>
    <property type="match status" value="1"/>
</dbReference>
<dbReference type="InterPro" id="IPR000953">
    <property type="entry name" value="Chromo/chromo_shadow_dom"/>
</dbReference>
<feature type="compositionally biased region" description="Basic and acidic residues" evidence="6">
    <location>
        <begin position="303"/>
        <end position="321"/>
    </location>
</feature>
<feature type="domain" description="Chromo" evidence="7">
    <location>
        <begin position="211"/>
        <end position="263"/>
    </location>
</feature>
<dbReference type="Pfam" id="PF00071">
    <property type="entry name" value="Ras"/>
    <property type="match status" value="1"/>
</dbReference>
<dbReference type="EMBL" id="JANIEX010000297">
    <property type="protein sequence ID" value="KAJ3569281.1"/>
    <property type="molecule type" value="Genomic_DNA"/>
</dbReference>
<dbReference type="PROSITE" id="PS50013">
    <property type="entry name" value="CHROMO_2"/>
    <property type="match status" value="1"/>
</dbReference>